<sequence>MNKKSVWKIGGLTALLVGAGFMYQTTFSHEAEQENPVHASDEYQEGTLVVSGEGTVTMEPDLAFVQFGVEETHDSADKAQEAVSERINTVRDRLSNLGIEEDQLETVRFNVHPYQPRTGQGEESEEQFRAQHILEVEYQDIENVGVLLDEVADAGANRIERTQFTLEDESEAEQQAIKKAIDHTKPKAAAMAESAGKQQGEVLHITDRDARIDIPVQNHGQEEMAYDDAGTDRSTVIDAGEIEVVQHVDVVYELTN</sequence>
<dbReference type="PANTHER" id="PTHR34387">
    <property type="entry name" value="SLR1258 PROTEIN"/>
    <property type="match status" value="1"/>
</dbReference>
<dbReference type="Gene3D" id="3.30.70.2970">
    <property type="entry name" value="Protein of unknown function (DUF541), domain 2"/>
    <property type="match status" value="1"/>
</dbReference>
<dbReference type="RefSeq" id="WP_184662803.1">
    <property type="nucleotide sequence ID" value="NZ_JACHHB010000002.1"/>
</dbReference>
<proteinExistence type="predicted"/>
<dbReference type="GO" id="GO:0006974">
    <property type="term" value="P:DNA damage response"/>
    <property type="evidence" value="ECO:0007669"/>
    <property type="project" value="TreeGrafter"/>
</dbReference>
<organism evidence="1 2">
    <name type="scientific">Texcoconibacillus texcoconensis</name>
    <dbReference type="NCBI Taxonomy" id="1095777"/>
    <lineage>
        <taxon>Bacteria</taxon>
        <taxon>Bacillati</taxon>
        <taxon>Bacillota</taxon>
        <taxon>Bacilli</taxon>
        <taxon>Bacillales</taxon>
        <taxon>Bacillaceae</taxon>
        <taxon>Texcoconibacillus</taxon>
    </lineage>
</organism>
<dbReference type="InterPro" id="IPR007497">
    <property type="entry name" value="SIMPL/DUF541"/>
</dbReference>
<evidence type="ECO:0000313" key="1">
    <source>
        <dbReference type="EMBL" id="MBB5172313.1"/>
    </source>
</evidence>
<dbReference type="Proteomes" id="UP000551878">
    <property type="component" value="Unassembled WGS sequence"/>
</dbReference>
<name>A0A840QLT5_9BACI</name>
<gene>
    <name evidence="1" type="ORF">HNQ41_000457</name>
</gene>
<accession>A0A840QLT5</accession>
<evidence type="ECO:0008006" key="3">
    <source>
        <dbReference type="Google" id="ProtNLM"/>
    </source>
</evidence>
<dbReference type="EMBL" id="JACHHB010000002">
    <property type="protein sequence ID" value="MBB5172313.1"/>
    <property type="molecule type" value="Genomic_DNA"/>
</dbReference>
<evidence type="ECO:0000313" key="2">
    <source>
        <dbReference type="Proteomes" id="UP000551878"/>
    </source>
</evidence>
<dbReference type="Gene3D" id="3.30.110.170">
    <property type="entry name" value="Protein of unknown function (DUF541), domain 1"/>
    <property type="match status" value="1"/>
</dbReference>
<dbReference type="PANTHER" id="PTHR34387:SF2">
    <property type="entry name" value="SLR1258 PROTEIN"/>
    <property type="match status" value="1"/>
</dbReference>
<protein>
    <recommendedName>
        <fullName evidence="3">DUF541 domain-containing protein</fullName>
    </recommendedName>
</protein>
<dbReference type="InterPro" id="IPR052022">
    <property type="entry name" value="26kDa_periplasmic_antigen"/>
</dbReference>
<keyword evidence="2" id="KW-1185">Reference proteome</keyword>
<dbReference type="Pfam" id="PF04402">
    <property type="entry name" value="SIMPL"/>
    <property type="match status" value="1"/>
</dbReference>
<dbReference type="AlphaFoldDB" id="A0A840QLT5"/>
<comment type="caution">
    <text evidence="1">The sequence shown here is derived from an EMBL/GenBank/DDBJ whole genome shotgun (WGS) entry which is preliminary data.</text>
</comment>
<reference evidence="1 2" key="1">
    <citation type="submission" date="2020-08" db="EMBL/GenBank/DDBJ databases">
        <title>Genomic Encyclopedia of Type Strains, Phase IV (KMG-IV): sequencing the most valuable type-strain genomes for metagenomic binning, comparative biology and taxonomic classification.</title>
        <authorList>
            <person name="Goeker M."/>
        </authorList>
    </citation>
    <scope>NUCLEOTIDE SEQUENCE [LARGE SCALE GENOMIC DNA]</scope>
    <source>
        <strain evidence="1 2">DSM 24696</strain>
    </source>
</reference>